<keyword evidence="1" id="KW-0285">Flavoprotein</keyword>
<dbReference type="InterPro" id="IPR011251">
    <property type="entry name" value="Luciferase-like_dom"/>
</dbReference>
<organism evidence="6 7">
    <name type="scientific">Dyella flava</name>
    <dbReference type="NCBI Taxonomy" id="1920170"/>
    <lineage>
        <taxon>Bacteria</taxon>
        <taxon>Pseudomonadati</taxon>
        <taxon>Pseudomonadota</taxon>
        <taxon>Gammaproteobacteria</taxon>
        <taxon>Lysobacterales</taxon>
        <taxon>Rhodanobacteraceae</taxon>
        <taxon>Dyella</taxon>
    </lineage>
</organism>
<evidence type="ECO:0000256" key="1">
    <source>
        <dbReference type="ARBA" id="ARBA00022630"/>
    </source>
</evidence>
<dbReference type="InterPro" id="IPR020020">
    <property type="entry name" value="Luciferase-type_oxidoreductase"/>
</dbReference>
<gene>
    <name evidence="6" type="ORF">ISP19_07925</name>
</gene>
<dbReference type="Gene3D" id="3.20.20.30">
    <property type="entry name" value="Luciferase-like domain"/>
    <property type="match status" value="1"/>
</dbReference>
<dbReference type="InterPro" id="IPR051260">
    <property type="entry name" value="Diverse_substr_monoxygenases"/>
</dbReference>
<keyword evidence="3 6" id="KW-0560">Oxidoreductase</keyword>
<dbReference type="PANTHER" id="PTHR30011">
    <property type="entry name" value="ALKANESULFONATE MONOOXYGENASE-RELATED"/>
    <property type="match status" value="1"/>
</dbReference>
<reference evidence="6" key="1">
    <citation type="submission" date="2020-10" db="EMBL/GenBank/DDBJ databases">
        <title>Phylogeny of dyella-like bacteria.</title>
        <authorList>
            <person name="Fu J."/>
        </authorList>
    </citation>
    <scope>NUCLEOTIDE SEQUENCE</scope>
    <source>
        <strain evidence="6">DHOC52</strain>
    </source>
</reference>
<name>A0ABS2K232_9GAMM</name>
<dbReference type="InterPro" id="IPR036661">
    <property type="entry name" value="Luciferase-like_sf"/>
</dbReference>
<dbReference type="Proteomes" id="UP001430149">
    <property type="component" value="Unassembled WGS sequence"/>
</dbReference>
<dbReference type="RefSeq" id="WP_204680835.1">
    <property type="nucleotide sequence ID" value="NZ_BSNR01000010.1"/>
</dbReference>
<dbReference type="NCBIfam" id="TIGR03571">
    <property type="entry name" value="lucif_BA3436"/>
    <property type="match status" value="1"/>
</dbReference>
<dbReference type="SUPFAM" id="SSF51679">
    <property type="entry name" value="Bacterial luciferase-like"/>
    <property type="match status" value="1"/>
</dbReference>
<proteinExistence type="predicted"/>
<dbReference type="EMBL" id="JADIKE010000032">
    <property type="protein sequence ID" value="MBM7125310.1"/>
    <property type="molecule type" value="Genomic_DNA"/>
</dbReference>
<protein>
    <submittedName>
        <fullName evidence="6">TIGR03571 family LLM class oxidoreductase</fullName>
        <ecNumber evidence="6">1.-.-.-</ecNumber>
    </submittedName>
</protein>
<feature type="domain" description="Luciferase-like" evidence="5">
    <location>
        <begin position="20"/>
        <end position="260"/>
    </location>
</feature>
<keyword evidence="7" id="KW-1185">Reference proteome</keyword>
<evidence type="ECO:0000256" key="4">
    <source>
        <dbReference type="ARBA" id="ARBA00023033"/>
    </source>
</evidence>
<accession>A0ABS2K232</accession>
<evidence type="ECO:0000313" key="6">
    <source>
        <dbReference type="EMBL" id="MBM7125310.1"/>
    </source>
</evidence>
<dbReference type="PANTHER" id="PTHR30011:SF16">
    <property type="entry name" value="C2H2 FINGER DOMAIN TRANSCRIPTION FACTOR (EUROFUNG)-RELATED"/>
    <property type="match status" value="1"/>
</dbReference>
<sequence>MTVFNAGYHRVFLNEGISLGIMTPIARALDAPADMQQEHALAARADRLGFAALWTRDVPLILPQGSDNEAAVLDDPFVWLSGLAAATKTIALGTAALVLPVRHPLHVAKLALSMDRLSGGRFLLGMGSGDRPAEFAAFGVDVEERGRQFREAWPIVRAALMTKAADREPLLQATAGVDVLAPPPARIPMLVVGTSRQTLQWIASHSEAWATYHREEDRQEGRINLWKAALRTASPGEYKPFVQSLQLVLLKDPDAVPEPIELGMRTGRHGLLAYLQRLASMGVRHTILNLSRGDRPMAEVIDEIGEHVLPVLNASA</sequence>
<keyword evidence="2" id="KW-0288">FMN</keyword>
<dbReference type="Pfam" id="PF00296">
    <property type="entry name" value="Bac_luciferase"/>
    <property type="match status" value="1"/>
</dbReference>
<evidence type="ECO:0000313" key="7">
    <source>
        <dbReference type="Proteomes" id="UP001430149"/>
    </source>
</evidence>
<evidence type="ECO:0000259" key="5">
    <source>
        <dbReference type="Pfam" id="PF00296"/>
    </source>
</evidence>
<dbReference type="GO" id="GO:0016491">
    <property type="term" value="F:oxidoreductase activity"/>
    <property type="evidence" value="ECO:0007669"/>
    <property type="project" value="UniProtKB-KW"/>
</dbReference>
<keyword evidence="4" id="KW-0503">Monooxygenase</keyword>
<comment type="caution">
    <text evidence="6">The sequence shown here is derived from an EMBL/GenBank/DDBJ whole genome shotgun (WGS) entry which is preliminary data.</text>
</comment>
<dbReference type="EC" id="1.-.-.-" evidence="6"/>
<evidence type="ECO:0000256" key="2">
    <source>
        <dbReference type="ARBA" id="ARBA00022643"/>
    </source>
</evidence>
<evidence type="ECO:0000256" key="3">
    <source>
        <dbReference type="ARBA" id="ARBA00023002"/>
    </source>
</evidence>